<dbReference type="PANTHER" id="PTHR36510:SF3">
    <property type="entry name" value="CONSERVED PROTEIN"/>
    <property type="match status" value="1"/>
</dbReference>
<dbReference type="SUPFAM" id="SSF55931">
    <property type="entry name" value="Glutamine synthetase/guanido kinase"/>
    <property type="match status" value="1"/>
</dbReference>
<dbReference type="Gene3D" id="3.30.590.20">
    <property type="match status" value="1"/>
</dbReference>
<dbReference type="InterPro" id="IPR014746">
    <property type="entry name" value="Gln_synth/guanido_kin_cat_dom"/>
</dbReference>
<feature type="domain" description="CBS" evidence="2">
    <location>
        <begin position="578"/>
        <end position="635"/>
    </location>
</feature>
<feature type="domain" description="CBS" evidence="2">
    <location>
        <begin position="510"/>
        <end position="566"/>
    </location>
</feature>
<evidence type="ECO:0000259" key="2">
    <source>
        <dbReference type="PROSITE" id="PS51371"/>
    </source>
</evidence>
<dbReference type="GO" id="GO:0016879">
    <property type="term" value="F:ligase activity, forming carbon-nitrogen bonds"/>
    <property type="evidence" value="ECO:0007669"/>
    <property type="project" value="TreeGrafter"/>
</dbReference>
<sequence>MGEQDVREQSNAEELRVFLRHLLKDVRAFEQMLEEERFETGVRRIGAEQELFLVDQLWRPAPIATEVLEAVDDPHFTTELARFNLEFNLDPHVFGGSCLRDMEWQLGELLGKAREAAQKCGGDVVLTGILPTLKKTDLELINMTPNPRYYALNDAMNRLRGGAYEFYLQGLDELQLHHDSILLEAANTSFQVHFQVSPDEFARLYNAAQAVAGPLLSSTANSPMLFGKRLWAETRIGLFQQSIDTRRSTPHLREQTPRVSFGRQWIKSSALEIFQEDITRFRALLSTEIEDDPFEELQKGRAPSLKALRLHNSTVYRWNRVCYGISDGLPHIRIENRLLPSGPTTRDEMANAAFWFGLISGVLERYGDIAEHMPFDDARSNFLAAARHGIDAQLTWCGRDPAPADRLILDEFLPLAREGLETAGLDAENIEFYLGVIEERVSSRRTGAQWLLQSMASLANQGSLAERLSAVTAATAARQREGNPVSTWELARLEEGAGWKQSYATVEHCMDTDIVTVNEYEPVDLVAKMMVWKNIRHVMVEDAENRLVGLVSQRKLLNLVGTYHPEERDDPMPVSEIMQSDPVTVTPETPTVDAIELMRTNGWACMPVVKEDHLVGVLTESQLMFIAGELLEQKLRE</sequence>
<keyword evidence="1" id="KW-0129">CBS domain</keyword>
<dbReference type="AlphaFoldDB" id="A0A8J6XW98"/>
<organism evidence="3 4">
    <name type="scientific">Candidatus Sulfomarinibacter kjeldsenii</name>
    <dbReference type="NCBI Taxonomy" id="2885994"/>
    <lineage>
        <taxon>Bacteria</taxon>
        <taxon>Pseudomonadati</taxon>
        <taxon>Acidobacteriota</taxon>
        <taxon>Thermoanaerobaculia</taxon>
        <taxon>Thermoanaerobaculales</taxon>
        <taxon>Candidatus Sulfomarinibacteraceae</taxon>
        <taxon>Candidatus Sulfomarinibacter</taxon>
    </lineage>
</organism>
<dbReference type="SUPFAM" id="SSF54631">
    <property type="entry name" value="CBS-domain pair"/>
    <property type="match status" value="1"/>
</dbReference>
<evidence type="ECO:0000313" key="4">
    <source>
        <dbReference type="Proteomes" id="UP000598633"/>
    </source>
</evidence>
<dbReference type="Gene3D" id="3.10.580.10">
    <property type="entry name" value="CBS-domain"/>
    <property type="match status" value="1"/>
</dbReference>
<dbReference type="PANTHER" id="PTHR36510">
    <property type="entry name" value="GLUTAMATE--CYSTEINE LIGASE 2-RELATED"/>
    <property type="match status" value="1"/>
</dbReference>
<gene>
    <name evidence="3" type="ORF">IFJ97_01165</name>
</gene>
<evidence type="ECO:0000313" key="3">
    <source>
        <dbReference type="EMBL" id="MBD3869952.1"/>
    </source>
</evidence>
<evidence type="ECO:0000256" key="1">
    <source>
        <dbReference type="PROSITE-ProRule" id="PRU00703"/>
    </source>
</evidence>
<dbReference type="InterPro" id="IPR000644">
    <property type="entry name" value="CBS_dom"/>
</dbReference>
<dbReference type="EMBL" id="JACXWA010000014">
    <property type="protein sequence ID" value="MBD3869952.1"/>
    <property type="molecule type" value="Genomic_DNA"/>
</dbReference>
<reference evidence="3 4" key="1">
    <citation type="submission" date="2020-08" db="EMBL/GenBank/DDBJ databases">
        <title>Acidobacteriota in marine sediments use diverse sulfur dissimilation pathways.</title>
        <authorList>
            <person name="Wasmund K."/>
        </authorList>
    </citation>
    <scope>NUCLEOTIDE SEQUENCE [LARGE SCALE GENOMIC DNA]</scope>
    <source>
        <strain evidence="3">MAG AM3-A</strain>
    </source>
</reference>
<comment type="caution">
    <text evidence="3">The sequence shown here is derived from an EMBL/GenBank/DDBJ whole genome shotgun (WGS) entry which is preliminary data.</text>
</comment>
<dbReference type="SMART" id="SM00116">
    <property type="entry name" value="CBS"/>
    <property type="match status" value="2"/>
</dbReference>
<protein>
    <submittedName>
        <fullName evidence="3">CBS domain-containing protein</fullName>
    </submittedName>
</protein>
<dbReference type="Proteomes" id="UP000598633">
    <property type="component" value="Unassembled WGS sequence"/>
</dbReference>
<accession>A0A8J6XW98</accession>
<proteinExistence type="predicted"/>
<dbReference type="PROSITE" id="PS51371">
    <property type="entry name" value="CBS"/>
    <property type="match status" value="2"/>
</dbReference>
<dbReference type="InterPro" id="IPR050141">
    <property type="entry name" value="GCL_type2/YbdK_subfam"/>
</dbReference>
<dbReference type="InterPro" id="IPR006336">
    <property type="entry name" value="GCS2"/>
</dbReference>
<dbReference type="Pfam" id="PF00571">
    <property type="entry name" value="CBS"/>
    <property type="match status" value="2"/>
</dbReference>
<dbReference type="Pfam" id="PF04107">
    <property type="entry name" value="GCS2"/>
    <property type="match status" value="1"/>
</dbReference>
<name>A0A8J6XW98_9BACT</name>
<dbReference type="InterPro" id="IPR046342">
    <property type="entry name" value="CBS_dom_sf"/>
</dbReference>